<comment type="subcellular location">
    <subcellularLocation>
        <location evidence="1">Cell membrane</location>
        <topology evidence="1">Multi-pass membrane protein</topology>
    </subcellularLocation>
</comment>
<dbReference type="PANTHER" id="PTHR21143:SF133">
    <property type="entry name" value="GUSTATORY AND PHEROMONE RECEPTOR 32A-RELATED"/>
    <property type="match status" value="1"/>
</dbReference>
<feature type="transmembrane region" description="Helical" evidence="7">
    <location>
        <begin position="263"/>
        <end position="286"/>
    </location>
</feature>
<feature type="transmembrane region" description="Helical" evidence="7">
    <location>
        <begin position="298"/>
        <end position="317"/>
    </location>
</feature>
<reference evidence="8 9" key="1">
    <citation type="submission" date="2022-05" db="EMBL/GenBank/DDBJ databases">
        <title>A multi-omics perspective on studying reproductive biology in Daphnia sinensis.</title>
        <authorList>
            <person name="Jia J."/>
        </authorList>
    </citation>
    <scope>NUCLEOTIDE SEQUENCE [LARGE SCALE GENOMIC DNA]</scope>
    <source>
        <strain evidence="8 9">WSL</strain>
    </source>
</reference>
<comment type="caution">
    <text evidence="8">The sequence shown here is derived from an EMBL/GenBank/DDBJ whole genome shotgun (WGS) entry which is preliminary data.</text>
</comment>
<dbReference type="GO" id="GO:0030425">
    <property type="term" value="C:dendrite"/>
    <property type="evidence" value="ECO:0007669"/>
    <property type="project" value="TreeGrafter"/>
</dbReference>
<keyword evidence="5 7" id="KW-0472">Membrane</keyword>
<feature type="transmembrane region" description="Helical" evidence="7">
    <location>
        <begin position="142"/>
        <end position="160"/>
    </location>
</feature>
<keyword evidence="6" id="KW-0675">Receptor</keyword>
<evidence type="ECO:0000256" key="4">
    <source>
        <dbReference type="ARBA" id="ARBA00022989"/>
    </source>
</evidence>
<evidence type="ECO:0000256" key="7">
    <source>
        <dbReference type="SAM" id="Phobius"/>
    </source>
</evidence>
<dbReference type="GO" id="GO:0043025">
    <property type="term" value="C:neuronal cell body"/>
    <property type="evidence" value="ECO:0007669"/>
    <property type="project" value="TreeGrafter"/>
</dbReference>
<proteinExistence type="predicted"/>
<keyword evidence="2" id="KW-1003">Cell membrane</keyword>
<dbReference type="Pfam" id="PF08395">
    <property type="entry name" value="7tm_7"/>
    <property type="match status" value="1"/>
</dbReference>
<evidence type="ECO:0000256" key="1">
    <source>
        <dbReference type="ARBA" id="ARBA00004651"/>
    </source>
</evidence>
<dbReference type="GO" id="GO:0005886">
    <property type="term" value="C:plasma membrane"/>
    <property type="evidence" value="ECO:0007669"/>
    <property type="project" value="UniProtKB-SubCell"/>
</dbReference>
<gene>
    <name evidence="8" type="ORF">GHT06_009752</name>
</gene>
<feature type="transmembrane region" description="Helical" evidence="7">
    <location>
        <begin position="180"/>
        <end position="205"/>
    </location>
</feature>
<evidence type="ECO:0000256" key="3">
    <source>
        <dbReference type="ARBA" id="ARBA00022692"/>
    </source>
</evidence>
<evidence type="ECO:0000313" key="9">
    <source>
        <dbReference type="Proteomes" id="UP000820818"/>
    </source>
</evidence>
<evidence type="ECO:0000256" key="5">
    <source>
        <dbReference type="ARBA" id="ARBA00023136"/>
    </source>
</evidence>
<feature type="transmembrane region" description="Helical" evidence="7">
    <location>
        <begin position="45"/>
        <end position="65"/>
    </location>
</feature>
<dbReference type="Proteomes" id="UP000820818">
    <property type="component" value="Linkage Group LG1"/>
</dbReference>
<keyword evidence="3 7" id="KW-0812">Transmembrane</keyword>
<sequence>MSVFDQLQPFVSLCQACGLIPYTTKHNSVTGKFERFTFSIGNFSTWWFLLVLVLQISIVVLIGQLNEELQGAVLSTDRNIPTTMIVLTGVSSTAFLAQLVSSRWIVLKYRRLGNAVEAVQKAESLFGEKFIAEHQSSIKTRFLAGFAVIVIMTISGMFLFEPLHAALLPKDLNVFLTTALFAVLASVNVMFDCSLLFVYICYYIIAHYIQLISLRFKEEDNDDFHATVRKGTEKINVMRRNALIFDYLCRASSEINSVFSFPLLFLLGIKFVTIVTSGFISIYRFIHTNTLLLETGFWVNPFVCCTEIIRIWIYLAIVEMPVNQVRLLHERVTAMSLSGFPKIFCEKVMALLVQLDEDRVHLSAAGLFKVGMHLVPALTGAGVTYMVILLQN</sequence>
<dbReference type="GO" id="GO:0050909">
    <property type="term" value="P:sensory perception of taste"/>
    <property type="evidence" value="ECO:0007669"/>
    <property type="project" value="InterPro"/>
</dbReference>
<dbReference type="GO" id="GO:0008049">
    <property type="term" value="P:male courtship behavior"/>
    <property type="evidence" value="ECO:0007669"/>
    <property type="project" value="TreeGrafter"/>
</dbReference>
<evidence type="ECO:0000256" key="2">
    <source>
        <dbReference type="ARBA" id="ARBA00022475"/>
    </source>
</evidence>
<organism evidence="8 9">
    <name type="scientific">Daphnia sinensis</name>
    <dbReference type="NCBI Taxonomy" id="1820382"/>
    <lineage>
        <taxon>Eukaryota</taxon>
        <taxon>Metazoa</taxon>
        <taxon>Ecdysozoa</taxon>
        <taxon>Arthropoda</taxon>
        <taxon>Crustacea</taxon>
        <taxon>Branchiopoda</taxon>
        <taxon>Diplostraca</taxon>
        <taxon>Cladocera</taxon>
        <taxon>Anomopoda</taxon>
        <taxon>Daphniidae</taxon>
        <taxon>Daphnia</taxon>
        <taxon>Daphnia similis group</taxon>
    </lineage>
</organism>
<dbReference type="GO" id="GO:0007635">
    <property type="term" value="P:chemosensory behavior"/>
    <property type="evidence" value="ECO:0007669"/>
    <property type="project" value="TreeGrafter"/>
</dbReference>
<dbReference type="PANTHER" id="PTHR21143">
    <property type="entry name" value="INVERTEBRATE GUSTATORY RECEPTOR"/>
    <property type="match status" value="1"/>
</dbReference>
<feature type="transmembrane region" description="Helical" evidence="7">
    <location>
        <begin position="85"/>
        <end position="106"/>
    </location>
</feature>
<accession>A0AAD5L3L8</accession>
<keyword evidence="9" id="KW-1185">Reference proteome</keyword>
<name>A0AAD5L3L8_9CRUS</name>
<evidence type="ECO:0008006" key="10">
    <source>
        <dbReference type="Google" id="ProtNLM"/>
    </source>
</evidence>
<dbReference type="AlphaFoldDB" id="A0AAD5L3L8"/>
<dbReference type="EMBL" id="WJBH02000001">
    <property type="protein sequence ID" value="KAI9565954.1"/>
    <property type="molecule type" value="Genomic_DNA"/>
</dbReference>
<evidence type="ECO:0000256" key="6">
    <source>
        <dbReference type="ARBA" id="ARBA00023170"/>
    </source>
</evidence>
<evidence type="ECO:0000313" key="8">
    <source>
        <dbReference type="EMBL" id="KAI9565954.1"/>
    </source>
</evidence>
<keyword evidence="4 7" id="KW-1133">Transmembrane helix</keyword>
<dbReference type="GO" id="GO:0030424">
    <property type="term" value="C:axon"/>
    <property type="evidence" value="ECO:0007669"/>
    <property type="project" value="TreeGrafter"/>
</dbReference>
<dbReference type="InterPro" id="IPR013604">
    <property type="entry name" value="7TM_chemorcpt"/>
</dbReference>
<protein>
    <recommendedName>
        <fullName evidence="10">Gustatory receptor</fullName>
    </recommendedName>
</protein>